<protein>
    <recommendedName>
        <fullName evidence="4">Hydrophobic W protein</fullName>
    </recommendedName>
</protein>
<dbReference type="Proteomes" id="UP000248783">
    <property type="component" value="Unassembled WGS sequence"/>
</dbReference>
<dbReference type="EMBL" id="QKWH01000002">
    <property type="protein sequence ID" value="PZR54353.1"/>
    <property type="molecule type" value="Genomic_DNA"/>
</dbReference>
<feature type="signal peptide" evidence="1">
    <location>
        <begin position="1"/>
        <end position="21"/>
    </location>
</feature>
<dbReference type="SMART" id="SM00728">
    <property type="entry name" value="ChW"/>
    <property type="match status" value="6"/>
</dbReference>
<name>A0A2W5WUQ1_9MICO</name>
<sequence length="569" mass="60414">MLRPLTVALATLGMLAAGSLAAPVAAAPVVAAPVAAAADASGFNAGNIISDAVFYDSGAMTAAQVQAFLNEQGRNCRPASGGPACLKDYRTTTSSRPAETNLCSAYTGRSESAAEIIARVGQACGINPQVLLVLLQKETSLVTKTAPTTSNYNRATGFGCPDTGPGNTANCDTQYYGFFNQLYRAARQYKVYRANPTRYNYQAGRVNQIQYHPNTSCGRSGVYIENQATAGLYIYTPYQPNAAALRNMYGTGDSCSAYGNRNFWRLFTDWFGSTQVSGSVLQYRAHVQNVGWQGWLAQGNTAGTTGSALRVEAIQFNAPGRAGEVQCRAHVQNVGWTGWANGPGTCGTEGRGLRVEAMQLRLSGSLAAQYDIWYRLHVQNIGWMGWARNGATAGTAGLALRVEAVQAVLVPRGGAAPGSTANASVTIPSARYRAHVQNVGWQGWVGQGGLAGTTGRSLRVEGLQIENPRTVWSGGIECQAHVQNVGWTAWTGGGGTCGTTGRGLRVEAVTLRVTGNLDQLIDVWYRVHVQDVGWTGWTKDGSGAGTTGRGLRIEAIEIRIDHQGSRRPS</sequence>
<keyword evidence="1" id="KW-0732">Signal</keyword>
<gene>
    <name evidence="2" type="ORF">DNL40_05505</name>
</gene>
<dbReference type="InterPro" id="IPR006637">
    <property type="entry name" value="ChW"/>
</dbReference>
<dbReference type="AlphaFoldDB" id="A0A2W5WUQ1"/>
<comment type="caution">
    <text evidence="2">The sequence shown here is derived from an EMBL/GenBank/DDBJ whole genome shotgun (WGS) entry which is preliminary data.</text>
</comment>
<keyword evidence="3" id="KW-1185">Reference proteome</keyword>
<feature type="chain" id="PRO_5038896052" description="Hydrophobic W protein" evidence="1">
    <location>
        <begin position="22"/>
        <end position="569"/>
    </location>
</feature>
<proteinExistence type="predicted"/>
<evidence type="ECO:0000313" key="2">
    <source>
        <dbReference type="EMBL" id="PZR54353.1"/>
    </source>
</evidence>
<organism evidence="2 3">
    <name type="scientific">Xylanimonas oleitrophica</name>
    <dbReference type="NCBI Taxonomy" id="2607479"/>
    <lineage>
        <taxon>Bacteria</taxon>
        <taxon>Bacillati</taxon>
        <taxon>Actinomycetota</taxon>
        <taxon>Actinomycetes</taxon>
        <taxon>Micrococcales</taxon>
        <taxon>Promicromonosporaceae</taxon>
        <taxon>Xylanimonas</taxon>
    </lineage>
</organism>
<reference evidence="2 3" key="1">
    <citation type="submission" date="2018-06" db="EMBL/GenBank/DDBJ databases">
        <title>Whole genome sequencing of a novel hydrocarbon degrading bacterial strain, PW21 isolated from oil contaminated produced water sample.</title>
        <authorList>
            <person name="Nagkirti P."/>
            <person name="Shaikh A."/>
            <person name="Gowdaman V."/>
            <person name="Engineer A.E."/>
            <person name="Dagar S."/>
            <person name="Dhakephalkar P.K."/>
        </authorList>
    </citation>
    <scope>NUCLEOTIDE SEQUENCE [LARGE SCALE GENOMIC DNA]</scope>
    <source>
        <strain evidence="2 3">PW21</strain>
    </source>
</reference>
<dbReference type="Pfam" id="PF07538">
    <property type="entry name" value="ChW"/>
    <property type="match status" value="6"/>
</dbReference>
<evidence type="ECO:0000313" key="3">
    <source>
        <dbReference type="Proteomes" id="UP000248783"/>
    </source>
</evidence>
<accession>A0A2W5WUQ1</accession>
<evidence type="ECO:0000256" key="1">
    <source>
        <dbReference type="SAM" id="SignalP"/>
    </source>
</evidence>
<evidence type="ECO:0008006" key="4">
    <source>
        <dbReference type="Google" id="ProtNLM"/>
    </source>
</evidence>